<evidence type="ECO:0000256" key="8">
    <source>
        <dbReference type="ARBA" id="ARBA00023136"/>
    </source>
</evidence>
<sequence length="668" mass="70429">MTRKPGDLAAYVARPLSGTRQRRGDFSSQRPDLAPSGPFRPGGSARSYRFLARTRGADIGDFRSMKRSILLSTAAMAAAFAAPALAADDATSLDDVVVTATRLPAIVADTPGARVIDSNTIEQRGAVFAADILSDVPGLSVTRSGAFGGVAQVRMRGATPGKTLVLVDGVSVNDPAEINGAYDFSGFDLGDVARIEVLSGPQSSLWGSDAIGGVIAFTTKEIDGLRAEAEAGSFDTVRGRLAAGVANETYAVSAYVSHFDTDGISAADEADGNSEADGFTNTTVGLKGRYAVSDTVKFDGSARWSKSEADLDGFPAPTYALADTDDTQESEQWAGFGRASLTALGLKHQFSVSASNIERTSYSGGFGSTFSGDRQAYRWQADGAARGVTYAFGAEREESSADLSSGEARDLATTSVFGVAKYDIGALNLTGGLRYDDTDDFGSKTTGRISAAYDLAGGFILSGAYGTGFKAPTVSQAVCDYCYAPLPWPELKPETADSVEIALGWASADGRFDGRATVYRLNVDDQITYSAGRYINVAKTRSDGVELEGRAQLWAGFDLTLAYAWTDAEDRTTGARLLRVPEHAGSATLGWTGDRLSGALTVRAEGDQDDSGGVRESFVTANLNAAYQLTDKVTLTARIENLADEQYQQVLGYGEPGRSAYVGVRLRY</sequence>
<keyword evidence="2 10" id="KW-0813">Transport</keyword>
<comment type="caution">
    <text evidence="15">The sequence shown here is derived from an EMBL/GenBank/DDBJ whole genome shotgun (WGS) entry which is preliminary data.</text>
</comment>
<evidence type="ECO:0000256" key="12">
    <source>
        <dbReference type="SAM" id="MobiDB-lite"/>
    </source>
</evidence>
<proteinExistence type="inferred from homology"/>
<dbReference type="InterPro" id="IPR000531">
    <property type="entry name" value="Beta-barrel_TonB"/>
</dbReference>
<name>A0ABQ5T9M8_9CAUL</name>
<dbReference type="CDD" id="cd01347">
    <property type="entry name" value="ligand_gated_channel"/>
    <property type="match status" value="1"/>
</dbReference>
<keyword evidence="4 10" id="KW-0812">Transmembrane</keyword>
<gene>
    <name evidence="15" type="ORF">GCM10017620_17370</name>
</gene>
<evidence type="ECO:0000256" key="6">
    <source>
        <dbReference type="ARBA" id="ARBA00023065"/>
    </source>
</evidence>
<keyword evidence="6" id="KW-0406">Ion transport</keyword>
<evidence type="ECO:0000259" key="13">
    <source>
        <dbReference type="Pfam" id="PF00593"/>
    </source>
</evidence>
<keyword evidence="5" id="KW-0732">Signal</keyword>
<dbReference type="InterPro" id="IPR012910">
    <property type="entry name" value="Plug_dom"/>
</dbReference>
<dbReference type="Proteomes" id="UP001143509">
    <property type="component" value="Unassembled WGS sequence"/>
</dbReference>
<reference evidence="15" key="1">
    <citation type="journal article" date="2014" name="Int. J. Syst. Evol. Microbiol.">
        <title>Complete genome of a new Firmicutes species belonging to the dominant human colonic microbiota ('Ruminococcus bicirculans') reveals two chromosomes and a selective capacity to utilize plant glucans.</title>
        <authorList>
            <consortium name="NISC Comparative Sequencing Program"/>
            <person name="Wegmann U."/>
            <person name="Louis P."/>
            <person name="Goesmann A."/>
            <person name="Henrissat B."/>
            <person name="Duncan S.H."/>
            <person name="Flint H.J."/>
        </authorList>
    </citation>
    <scope>NUCLEOTIDE SEQUENCE</scope>
    <source>
        <strain evidence="15">VKM B-1499</strain>
    </source>
</reference>
<evidence type="ECO:0000256" key="7">
    <source>
        <dbReference type="ARBA" id="ARBA00023077"/>
    </source>
</evidence>
<dbReference type="SUPFAM" id="SSF56935">
    <property type="entry name" value="Porins"/>
    <property type="match status" value="1"/>
</dbReference>
<evidence type="ECO:0000256" key="2">
    <source>
        <dbReference type="ARBA" id="ARBA00022448"/>
    </source>
</evidence>
<evidence type="ECO:0000256" key="9">
    <source>
        <dbReference type="ARBA" id="ARBA00023237"/>
    </source>
</evidence>
<reference evidence="15" key="2">
    <citation type="submission" date="2023-01" db="EMBL/GenBank/DDBJ databases">
        <authorList>
            <person name="Sun Q."/>
            <person name="Evtushenko L."/>
        </authorList>
    </citation>
    <scope>NUCLEOTIDE SEQUENCE</scope>
    <source>
        <strain evidence="15">VKM B-1499</strain>
    </source>
</reference>
<evidence type="ECO:0000256" key="5">
    <source>
        <dbReference type="ARBA" id="ARBA00022729"/>
    </source>
</evidence>
<dbReference type="Gene3D" id="2.40.170.20">
    <property type="entry name" value="TonB-dependent receptor, beta-barrel domain"/>
    <property type="match status" value="1"/>
</dbReference>
<evidence type="ECO:0000256" key="10">
    <source>
        <dbReference type="PROSITE-ProRule" id="PRU01360"/>
    </source>
</evidence>
<keyword evidence="9 10" id="KW-0998">Cell outer membrane</keyword>
<feature type="domain" description="TonB-dependent receptor plug" evidence="14">
    <location>
        <begin position="109"/>
        <end position="214"/>
    </location>
</feature>
<dbReference type="PANTHER" id="PTHR30069:SF53">
    <property type="entry name" value="COLICIN I RECEPTOR-RELATED"/>
    <property type="match status" value="1"/>
</dbReference>
<dbReference type="PANTHER" id="PTHR30069">
    <property type="entry name" value="TONB-DEPENDENT OUTER MEMBRANE RECEPTOR"/>
    <property type="match status" value="1"/>
</dbReference>
<keyword evidence="16" id="KW-1185">Reference proteome</keyword>
<keyword evidence="8 10" id="KW-0472">Membrane</keyword>
<evidence type="ECO:0000256" key="1">
    <source>
        <dbReference type="ARBA" id="ARBA00004571"/>
    </source>
</evidence>
<keyword evidence="7 11" id="KW-0798">TonB box</keyword>
<dbReference type="InterPro" id="IPR039426">
    <property type="entry name" value="TonB-dep_rcpt-like"/>
</dbReference>
<evidence type="ECO:0000256" key="4">
    <source>
        <dbReference type="ARBA" id="ARBA00022692"/>
    </source>
</evidence>
<comment type="similarity">
    <text evidence="10 11">Belongs to the TonB-dependent receptor family.</text>
</comment>
<comment type="subcellular location">
    <subcellularLocation>
        <location evidence="1 10">Cell outer membrane</location>
        <topology evidence="1 10">Multi-pass membrane protein</topology>
    </subcellularLocation>
</comment>
<feature type="region of interest" description="Disordered" evidence="12">
    <location>
        <begin position="1"/>
        <end position="45"/>
    </location>
</feature>
<evidence type="ECO:0000259" key="14">
    <source>
        <dbReference type="Pfam" id="PF07715"/>
    </source>
</evidence>
<evidence type="ECO:0000313" key="16">
    <source>
        <dbReference type="Proteomes" id="UP001143509"/>
    </source>
</evidence>
<evidence type="ECO:0000256" key="3">
    <source>
        <dbReference type="ARBA" id="ARBA00022452"/>
    </source>
</evidence>
<keyword evidence="3 10" id="KW-1134">Transmembrane beta strand</keyword>
<dbReference type="Pfam" id="PF00593">
    <property type="entry name" value="TonB_dep_Rec_b-barrel"/>
    <property type="match status" value="1"/>
</dbReference>
<dbReference type="InterPro" id="IPR037066">
    <property type="entry name" value="Plug_dom_sf"/>
</dbReference>
<organism evidence="15 16">
    <name type="scientific">Brevundimonas intermedia</name>
    <dbReference type="NCBI Taxonomy" id="74315"/>
    <lineage>
        <taxon>Bacteria</taxon>
        <taxon>Pseudomonadati</taxon>
        <taxon>Pseudomonadota</taxon>
        <taxon>Alphaproteobacteria</taxon>
        <taxon>Caulobacterales</taxon>
        <taxon>Caulobacteraceae</taxon>
        <taxon>Brevundimonas</taxon>
    </lineage>
</organism>
<accession>A0ABQ5T9M8</accession>
<protein>
    <submittedName>
        <fullName evidence="15">Ligand-gated channel</fullName>
    </submittedName>
</protein>
<dbReference type="PROSITE" id="PS52016">
    <property type="entry name" value="TONB_DEPENDENT_REC_3"/>
    <property type="match status" value="1"/>
</dbReference>
<evidence type="ECO:0000256" key="11">
    <source>
        <dbReference type="RuleBase" id="RU003357"/>
    </source>
</evidence>
<dbReference type="Gene3D" id="2.170.130.10">
    <property type="entry name" value="TonB-dependent receptor, plug domain"/>
    <property type="match status" value="1"/>
</dbReference>
<feature type="domain" description="TonB-dependent receptor-like beta-barrel" evidence="13">
    <location>
        <begin position="243"/>
        <end position="642"/>
    </location>
</feature>
<dbReference type="Pfam" id="PF07715">
    <property type="entry name" value="Plug"/>
    <property type="match status" value="1"/>
</dbReference>
<dbReference type="InterPro" id="IPR036942">
    <property type="entry name" value="Beta-barrel_TonB_sf"/>
</dbReference>
<evidence type="ECO:0000313" key="15">
    <source>
        <dbReference type="EMBL" id="GLK48764.1"/>
    </source>
</evidence>
<dbReference type="EMBL" id="BSFD01000004">
    <property type="protein sequence ID" value="GLK48764.1"/>
    <property type="molecule type" value="Genomic_DNA"/>
</dbReference>